<dbReference type="Pfam" id="PF05157">
    <property type="entry name" value="MshEN"/>
    <property type="match status" value="1"/>
</dbReference>
<evidence type="ECO:0000256" key="1">
    <source>
        <dbReference type="SAM" id="Coils"/>
    </source>
</evidence>
<evidence type="ECO:0000313" key="5">
    <source>
        <dbReference type="Proteomes" id="UP000285961"/>
    </source>
</evidence>
<feature type="coiled-coil region" evidence="1">
    <location>
        <begin position="234"/>
        <end position="261"/>
    </location>
</feature>
<dbReference type="InterPro" id="IPR007831">
    <property type="entry name" value="T2SS_GspE_N"/>
</dbReference>
<dbReference type="Gene3D" id="3.30.300.160">
    <property type="entry name" value="Type II secretion system, protein E, N-terminal domain"/>
    <property type="match status" value="1"/>
</dbReference>
<dbReference type="SUPFAM" id="SSF160246">
    <property type="entry name" value="EspE N-terminal domain-like"/>
    <property type="match status" value="1"/>
</dbReference>
<accession>A0A419F8M0</accession>
<dbReference type="AlphaFoldDB" id="A0A419F8M0"/>
<dbReference type="EMBL" id="QZKI01000009">
    <property type="protein sequence ID" value="RJP74885.1"/>
    <property type="molecule type" value="Genomic_DNA"/>
</dbReference>
<dbReference type="Gene3D" id="1.20.1270.390">
    <property type="match status" value="1"/>
</dbReference>
<feature type="domain" description="Type II secretion system protein GspE N-terminal" evidence="2">
    <location>
        <begin position="61"/>
        <end position="150"/>
    </location>
</feature>
<evidence type="ECO:0000259" key="2">
    <source>
        <dbReference type="Pfam" id="PF05157"/>
    </source>
</evidence>
<name>A0A419F8M0_9BACT</name>
<gene>
    <name evidence="4" type="ORF">C4532_01380</name>
</gene>
<organism evidence="4 5">
    <name type="scientific">Candidatus Abyssobacteria bacterium SURF_17</name>
    <dbReference type="NCBI Taxonomy" id="2093361"/>
    <lineage>
        <taxon>Bacteria</taxon>
        <taxon>Pseudomonadati</taxon>
        <taxon>Candidatus Hydrogenedentota</taxon>
        <taxon>Candidatus Abyssobacteria</taxon>
    </lineage>
</organism>
<dbReference type="InterPro" id="IPR025511">
    <property type="entry name" value="DUF4398"/>
</dbReference>
<feature type="domain" description="DUF4398" evidence="3">
    <location>
        <begin position="338"/>
        <end position="409"/>
    </location>
</feature>
<dbReference type="InterPro" id="IPR037257">
    <property type="entry name" value="T2SS_E_N_sf"/>
</dbReference>
<dbReference type="Pfam" id="PF14346">
    <property type="entry name" value="DUF4398"/>
    <property type="match status" value="1"/>
</dbReference>
<comment type="caution">
    <text evidence="4">The sequence shown here is derived from an EMBL/GenBank/DDBJ whole genome shotgun (WGS) entry which is preliminary data.</text>
</comment>
<sequence>MMADVQYNLGEILVQEGILSSNELEEVFEKARSRELSLEETLFKLGYISRDRLGSLLAKAYQCEFIDLYSIRISNDAVGAVPVETATRLRVLPYALDGETLFVALAAPSSEAALREVVAQLEHASDKKVRVAFCNPDPLREMLRRFYKTLDDVVPPAQQELGVIINSIKSETGDLSLRAQFEELYDLGQTALIGARSHPFSRSVAGAIEEARTRLVNSRKYAESGFEEEALHMAQQAVSLLKEASEKADSVERDWEKLVQQVKSLRGQIGSLEQNGAAQYAASEFKELAEIRDALLECVNERNADRLRSLLDQGMILIEKVGLLSPDRDRGREQVIATLAQVRAVIARARKIGAKDYAPDKLKQAYDSLDRAEACARFGRWDEVRECLSMAEAEALEAEAIALRVVEERKQLTLKLREVTSSATAVLEEAMAHPFAQEVIGDLISAKDAISEAKACLETDEHERGIGLAEHAANRVREEIIPRADEARRAWNDLFRRANEASALMHSIDMPLALAVAPEKMELLFRTERAIVGSLCERDREKLAEAVSACERLLEETQSCIGSLKAGLRQAEDALKETTGLFMSVVSSGIDGSVASAYAEAWRLLEQARSSFAHGDVSSALNSAEAARTKLQAEVVEPQQSGRAKWSELIPHPVRLLRDVDATCSRDAFHYCPDAVHALRGHVTDLLDALGMRDSQRLQACITAVEQELRSVRDAVEAARAERYRSITEQLAEVSEAVQTAVERCSGSYAPDMLEGAYLELSRIQEHVAAGPQALTATLEAGLMRDLAVARTKVWQVEFLRERFERERQEDLNQLRLKMEAARETIDAYERLEFVGETSPLVQKARALLEQADGLLIEGDLDGSFELVRQSQATADEIQGEAEQGRKQWKELVESLITDKAPHVSVLSNPDAVKLVPDMHQELSDLAERTRSIVETKNIEALKEHYDALARLSDSIGILIKASKEGEQTRTERVIRDAIQELRLATLLKADDFCPDVVNAARAYLDLARTYLHARDFARAESAAYDAHAKASDASTLAQAASERACNLATEYMKIAAAQIEQQQFDTARASLERGLTLAHLAQPTRQKEESALSQT</sequence>
<evidence type="ECO:0008006" key="6">
    <source>
        <dbReference type="Google" id="ProtNLM"/>
    </source>
</evidence>
<feature type="coiled-coil region" evidence="1">
    <location>
        <begin position="805"/>
        <end position="832"/>
    </location>
</feature>
<dbReference type="Proteomes" id="UP000285961">
    <property type="component" value="Unassembled WGS sequence"/>
</dbReference>
<proteinExistence type="predicted"/>
<keyword evidence="1" id="KW-0175">Coiled coil</keyword>
<evidence type="ECO:0000313" key="4">
    <source>
        <dbReference type="EMBL" id="RJP74885.1"/>
    </source>
</evidence>
<evidence type="ECO:0000259" key="3">
    <source>
        <dbReference type="Pfam" id="PF14346"/>
    </source>
</evidence>
<protein>
    <recommendedName>
        <fullName evidence="6">Type II secretion system protein GspE N-terminal domain-containing protein</fullName>
    </recommendedName>
</protein>
<reference evidence="4 5" key="1">
    <citation type="journal article" date="2017" name="ISME J.">
        <title>Energy and carbon metabolisms in a deep terrestrial subsurface fluid microbial community.</title>
        <authorList>
            <person name="Momper L."/>
            <person name="Jungbluth S.P."/>
            <person name="Lee M.D."/>
            <person name="Amend J.P."/>
        </authorList>
    </citation>
    <scope>NUCLEOTIDE SEQUENCE [LARGE SCALE GENOMIC DNA]</scope>
    <source>
        <strain evidence="4">SURF_17</strain>
    </source>
</reference>